<dbReference type="GO" id="GO:0004386">
    <property type="term" value="F:helicase activity"/>
    <property type="evidence" value="ECO:0007669"/>
    <property type="project" value="UniProtKB-KW"/>
</dbReference>
<dbReference type="Proteomes" id="UP000007110">
    <property type="component" value="Unassembled WGS sequence"/>
</dbReference>
<proteinExistence type="predicted"/>
<dbReference type="OMA" id="SKFEDIG"/>
<feature type="domain" description="Helicase C-terminal" evidence="6">
    <location>
        <begin position="358"/>
        <end position="569"/>
    </location>
</feature>
<dbReference type="InterPro" id="IPR057842">
    <property type="entry name" value="WH_MER3"/>
</dbReference>
<evidence type="ECO:0000256" key="1">
    <source>
        <dbReference type="ARBA" id="ARBA00022741"/>
    </source>
</evidence>
<dbReference type="Gene3D" id="2.60.40.150">
    <property type="entry name" value="C2 domain"/>
    <property type="match status" value="1"/>
</dbReference>
<accession>A0A7M7PJ09</accession>
<evidence type="ECO:0000256" key="3">
    <source>
        <dbReference type="ARBA" id="ARBA00022806"/>
    </source>
</evidence>
<dbReference type="Pfam" id="PF02889">
    <property type="entry name" value="Sec63"/>
    <property type="match status" value="2"/>
</dbReference>
<name>A0A7M7PJ09_STRPU</name>
<dbReference type="InterPro" id="IPR003593">
    <property type="entry name" value="AAA+_ATPase"/>
</dbReference>
<dbReference type="SMART" id="SM00973">
    <property type="entry name" value="Sec63"/>
    <property type="match status" value="2"/>
</dbReference>
<sequence>MEETYENDGDDDSKEMEFDLQCLQIDEIGAFDMNGLLDNILEVDVEDHVYDQPPDASLTTMHVAGERITVPRGSTHVAKTTYEEVTVPPEDHAPPGVGEELVKISSLDPVGQLAFKGIKTLNRIQSVVFETAYNKSENLLICAPTGAGKTNIAMLAILQEVRKHLDARGAVKHNEFKVVYVAPMKALAAEMTRTFGSRLKPLGLSVRELTGDMQLTKKEMMDTHMLVTTPEKWDVVTRKSVGDVALTQLVKLLIIDEVHLLHEDRGAVIESLVARTLRQVESYQNNVRIVGLSATLPNYEDVARFLHVNLKTGLFYFDARFRPVPLRQTYIGVQLGSGGGGSRFVEQRKRMDVVCYEKVRNLVDQGHQVMVFVFARNATVKSAIDLRDRAIANNESKMFSAEENEEYEAAREEVQKSRNRQLKELFDVGFGMHHAGMLRQDRNLVERYFAAGLIKVLCCTSTLAWGVNLPAHAVIIKGTQFYDPDKSKFEDIGILDVLQIFGRAGRPQYDTFGEGYIITAINKLVHYLKLMMDQTPIESQFIKRLDDNLNAEIVLGTVSNVEEAIRWLSYTYMHVRKLCQEDKILIGGILGDPNLKKYREHIVKASARALQSAKMVEYDNDTGALDYTEIGRIASHFYIKQATILQFNAAIKACQSREEILTLVSKAAEFKQVKVRKEEEAELEEHRKYHCEVDVPKVKESSGKVNVLLQTYITGGTLTCFSLVSDTNYVAQNSARIMRALFEIALQEGRPQLASNVLSLTKSVDQRMWSSKNPLRQLQSRDCNRLLNVAGDNFDDSRLQTMTPEEIGDIVHEFEREVTKTDRIAIGKRIKQAAEQFPRLLLDATVHPLSKTLLRIRLKITPDFTWNDRLNGYRTTNWWIWVENSSADVMYHHEFFSISKQQVQTREEQELIITIPVDASGKLPAECNVKAVSDSWLGAETNCPLPITDVVLPGQSHAKYNAFRCLKPGEIPQTLPKTALQNLQYQQMFSFDEFNRFQKVVFNKLYTETDSNVLIGAPGGMGKSVATELAILGAFRARPDTKVVYIAPLRSLLRRRFRDWRARFGDILGKKVFMLNGDVSSDVNTVKRADIILATSEKWDAVCRRGQNTEDVSLLVLDQLQFLASDCGPALEAIVTRMKITSRSTSKVRIVALSTPMSNSIEVAEWLDVKEGYSYNFKADERPVPLEITVLGFSGKYYHNRAAAMNKPIYQEIQANAREKPVIIFVASKKQTSATAFELIAHLRTEKDPKIWLHEMTSEEIEEVCKDITDDNLKLSLTFGVGVHHAGLSVEDRRTVEQLYRERHIQVLVATKNLAWATDLGARLVVVKGTEQYDAKSERYVDMPVTDILQMVGRAGHHSRDHKGSAVVMVHDVKAHYYEGLLKESMNIESRHSVESLADHVNAEIAAGELTTVMEVERYIMKTFFYRRVSSNPSFYGAKDARPTTIRSFRLTTAQEVLMKLMDAECITTKPSASTTTCKSQSLGKIAAENYVLPATVLKFSQSTRPTSLAYCLKILSEAKEFSGTPVRANEDNLNRTLSTALPRCGHAIPMSQMDFQSPRTKTYLLLQAHLTRADLPTNDYNTDTRAILDRIAMLINAMVEVSGDRRSFTEILLSMRTSQSIMQARWADESPLLTLPHITRALLPRFKISKHGGKVRKEELLSQLINTCNGKKEVLEGMLQIDLNPTQIQEIWDALEKLPLLKIDVSISDGPSQTATNMRGAKRLPKSIHKEEIESTVTTTAQANQEYTLHVNLRQLNKGAKGAPCLHPRDRTVSGWCPKTDRTTR</sequence>
<dbReference type="FunFam" id="3.40.50.300:FF:005635">
    <property type="entry name" value="Uncharacterized protein"/>
    <property type="match status" value="1"/>
</dbReference>
<feature type="domain" description="Helicase ATP-binding" evidence="5">
    <location>
        <begin position="1004"/>
        <end position="1175"/>
    </location>
</feature>
<dbReference type="SUPFAM" id="SSF46785">
    <property type="entry name" value="Winged helix' DNA-binding domain"/>
    <property type="match status" value="1"/>
</dbReference>
<organism evidence="7 8">
    <name type="scientific">Strongylocentrotus purpuratus</name>
    <name type="common">Purple sea urchin</name>
    <dbReference type="NCBI Taxonomy" id="7668"/>
    <lineage>
        <taxon>Eukaryota</taxon>
        <taxon>Metazoa</taxon>
        <taxon>Echinodermata</taxon>
        <taxon>Eleutherozoa</taxon>
        <taxon>Echinozoa</taxon>
        <taxon>Echinoidea</taxon>
        <taxon>Euechinoidea</taxon>
        <taxon>Echinacea</taxon>
        <taxon>Camarodonta</taxon>
        <taxon>Echinidea</taxon>
        <taxon>Strongylocentrotidae</taxon>
        <taxon>Strongylocentrotus</taxon>
    </lineage>
</organism>
<dbReference type="Gene3D" id="3.40.50.300">
    <property type="entry name" value="P-loop containing nucleotide triphosphate hydrolases"/>
    <property type="match status" value="4"/>
</dbReference>
<dbReference type="GO" id="GO:0016787">
    <property type="term" value="F:hydrolase activity"/>
    <property type="evidence" value="ECO:0007669"/>
    <property type="project" value="UniProtKB-KW"/>
</dbReference>
<dbReference type="SUPFAM" id="SSF52540">
    <property type="entry name" value="P-loop containing nucleoside triphosphate hydrolases"/>
    <property type="match status" value="3"/>
</dbReference>
<evidence type="ECO:0000313" key="8">
    <source>
        <dbReference type="Proteomes" id="UP000007110"/>
    </source>
</evidence>
<dbReference type="RefSeq" id="XP_030850110.1">
    <property type="nucleotide sequence ID" value="XM_030994250.1"/>
</dbReference>
<dbReference type="GeneID" id="590527"/>
<dbReference type="PROSITE" id="PS51192">
    <property type="entry name" value="HELICASE_ATP_BIND_1"/>
    <property type="match status" value="2"/>
</dbReference>
<dbReference type="SUPFAM" id="SSF158702">
    <property type="entry name" value="Sec63 N-terminal domain-like"/>
    <property type="match status" value="2"/>
</dbReference>
<dbReference type="FunFam" id="1.10.10.10:FF:000024">
    <property type="entry name" value="U5 small nuclear ribonucleoprotein helicase"/>
    <property type="match status" value="1"/>
</dbReference>
<evidence type="ECO:0000256" key="2">
    <source>
        <dbReference type="ARBA" id="ARBA00022801"/>
    </source>
</evidence>
<dbReference type="FunFam" id="3.40.50.300:FF:004793">
    <property type="entry name" value="Uncharacterized protein"/>
    <property type="match status" value="1"/>
</dbReference>
<dbReference type="CDD" id="cd18020">
    <property type="entry name" value="DEXHc_ASCC3_1"/>
    <property type="match status" value="1"/>
</dbReference>
<keyword evidence="4" id="KW-0067">ATP-binding</keyword>
<evidence type="ECO:0000256" key="4">
    <source>
        <dbReference type="ARBA" id="ARBA00022840"/>
    </source>
</evidence>
<dbReference type="GO" id="GO:0003676">
    <property type="term" value="F:nucleic acid binding"/>
    <property type="evidence" value="ECO:0007669"/>
    <property type="project" value="InterPro"/>
</dbReference>
<dbReference type="Gene3D" id="1.10.3380.10">
    <property type="entry name" value="Sec63 N-terminal domain-like domain"/>
    <property type="match status" value="2"/>
</dbReference>
<keyword evidence="1" id="KW-0547">Nucleotide-binding</keyword>
<dbReference type="InParanoid" id="A0A7M7PJ09"/>
<evidence type="ECO:0000313" key="7">
    <source>
        <dbReference type="EnsemblMetazoa" id="XP_030850110"/>
    </source>
</evidence>
<dbReference type="SMART" id="SM00487">
    <property type="entry name" value="DEXDc"/>
    <property type="match status" value="2"/>
</dbReference>
<dbReference type="FunFam" id="1.10.3380.10:FF:000001">
    <property type="entry name" value="U5 small nuclear ribonucleoprotein helicase"/>
    <property type="match status" value="1"/>
</dbReference>
<evidence type="ECO:0000259" key="6">
    <source>
        <dbReference type="PROSITE" id="PS51194"/>
    </source>
</evidence>
<keyword evidence="8" id="KW-1185">Reference proteome</keyword>
<reference evidence="7" key="2">
    <citation type="submission" date="2021-01" db="UniProtKB">
        <authorList>
            <consortium name="EnsemblMetazoa"/>
        </authorList>
    </citation>
    <scope>IDENTIFICATION</scope>
</reference>
<dbReference type="Pfam" id="PF23445">
    <property type="entry name" value="WHD_SNRNP200"/>
    <property type="match status" value="2"/>
</dbReference>
<dbReference type="FunFam" id="3.40.50.300:FF:000102">
    <property type="entry name" value="RNA helicase, activating signal cointegrator 1"/>
    <property type="match status" value="1"/>
</dbReference>
<dbReference type="Pfam" id="PF00270">
    <property type="entry name" value="DEAD"/>
    <property type="match status" value="2"/>
</dbReference>
<dbReference type="InterPro" id="IPR050474">
    <property type="entry name" value="Hel308_SKI2-like"/>
</dbReference>
<dbReference type="KEGG" id="spu:590527"/>
<dbReference type="InterPro" id="IPR014001">
    <property type="entry name" value="Helicase_ATP-bd"/>
</dbReference>
<dbReference type="Pfam" id="PF00271">
    <property type="entry name" value="Helicase_C"/>
    <property type="match status" value="2"/>
</dbReference>
<dbReference type="SMART" id="SM00490">
    <property type="entry name" value="HELICc"/>
    <property type="match status" value="2"/>
</dbReference>
<protein>
    <recommendedName>
        <fullName evidence="9">Activating signal cointegrator 1 complex subunit 3</fullName>
    </recommendedName>
</protein>
<dbReference type="InterPro" id="IPR036390">
    <property type="entry name" value="WH_DNA-bd_sf"/>
</dbReference>
<dbReference type="InterPro" id="IPR011545">
    <property type="entry name" value="DEAD/DEAH_box_helicase_dom"/>
</dbReference>
<keyword evidence="2" id="KW-0378">Hydrolase</keyword>
<feature type="domain" description="Helicase ATP-binding" evidence="5">
    <location>
        <begin position="130"/>
        <end position="314"/>
    </location>
</feature>
<feature type="domain" description="Helicase C-terminal" evidence="6">
    <location>
        <begin position="1208"/>
        <end position="1405"/>
    </location>
</feature>
<dbReference type="Gene3D" id="1.10.10.10">
    <property type="entry name" value="Winged helix-like DNA-binding domain superfamily/Winged helix DNA-binding domain"/>
    <property type="match status" value="2"/>
</dbReference>
<keyword evidence="3" id="KW-0347">Helicase</keyword>
<dbReference type="GO" id="GO:0005524">
    <property type="term" value="F:ATP binding"/>
    <property type="evidence" value="ECO:0007669"/>
    <property type="project" value="UniProtKB-KW"/>
</dbReference>
<dbReference type="SMART" id="SM00382">
    <property type="entry name" value="AAA"/>
    <property type="match status" value="2"/>
</dbReference>
<dbReference type="FunFam" id="3.40.50.300:FF:000062">
    <property type="entry name" value="U5 small nuclear ribonucleoprotein helicase"/>
    <property type="match status" value="1"/>
</dbReference>
<dbReference type="PIRSF" id="PIRSF039073">
    <property type="entry name" value="BRR2"/>
    <property type="match status" value="1"/>
</dbReference>
<evidence type="ECO:0008006" key="9">
    <source>
        <dbReference type="Google" id="ProtNLM"/>
    </source>
</evidence>
<reference evidence="8" key="1">
    <citation type="submission" date="2015-02" db="EMBL/GenBank/DDBJ databases">
        <title>Genome sequencing for Strongylocentrotus purpuratus.</title>
        <authorList>
            <person name="Murali S."/>
            <person name="Liu Y."/>
            <person name="Vee V."/>
            <person name="English A."/>
            <person name="Wang M."/>
            <person name="Skinner E."/>
            <person name="Han Y."/>
            <person name="Muzny D.M."/>
            <person name="Worley K.C."/>
            <person name="Gibbs R.A."/>
        </authorList>
    </citation>
    <scope>NUCLEOTIDE SEQUENCE</scope>
</reference>
<dbReference type="InterPro" id="IPR004179">
    <property type="entry name" value="Sec63-dom"/>
</dbReference>
<dbReference type="InterPro" id="IPR027417">
    <property type="entry name" value="P-loop_NTPase"/>
</dbReference>
<dbReference type="InterPro" id="IPR001650">
    <property type="entry name" value="Helicase_C-like"/>
</dbReference>
<evidence type="ECO:0000259" key="5">
    <source>
        <dbReference type="PROSITE" id="PS51192"/>
    </source>
</evidence>
<dbReference type="PANTHER" id="PTHR47961:SF13">
    <property type="entry name" value="ACTIVATING SIGNAL COINTEGRATOR 1 COMPLEX SUBUNIT 3"/>
    <property type="match status" value="1"/>
</dbReference>
<dbReference type="PANTHER" id="PTHR47961">
    <property type="entry name" value="DNA POLYMERASE THETA, PUTATIVE (AFU_ORTHOLOGUE AFUA_1G05260)-RELATED"/>
    <property type="match status" value="1"/>
</dbReference>
<dbReference type="PROSITE" id="PS51194">
    <property type="entry name" value="HELICASE_CTER"/>
    <property type="match status" value="2"/>
</dbReference>
<dbReference type="OrthoDB" id="5575at2759"/>
<dbReference type="EnsemblMetazoa" id="XM_030994250">
    <property type="protein sequence ID" value="XP_030850110"/>
    <property type="gene ID" value="LOC590527"/>
</dbReference>
<dbReference type="InterPro" id="IPR035892">
    <property type="entry name" value="C2_domain_sf"/>
</dbReference>
<dbReference type="InterPro" id="IPR036388">
    <property type="entry name" value="WH-like_DNA-bd_sf"/>
</dbReference>
<dbReference type="CDD" id="cd18795">
    <property type="entry name" value="SF2_C_Ski2"/>
    <property type="match status" value="2"/>
</dbReference>